<sequence length="78" mass="8078">MTPLLGLVPVPYVPPEPPLRTAGSTLGWSLGILGLTALLGFAVFTVRGILNMDTRVVSRSGRQACRVGSRSASATATP</sequence>
<dbReference type="Proteomes" id="UP000614741">
    <property type="component" value="Unassembled WGS sequence"/>
</dbReference>
<proteinExistence type="predicted"/>
<evidence type="ECO:0000256" key="1">
    <source>
        <dbReference type="SAM" id="Phobius"/>
    </source>
</evidence>
<evidence type="ECO:0000313" key="3">
    <source>
        <dbReference type="Proteomes" id="UP000614741"/>
    </source>
</evidence>
<organism evidence="2 3">
    <name type="scientific">Cellulomonas phragmiteti</name>
    <dbReference type="NCBI Taxonomy" id="478780"/>
    <lineage>
        <taxon>Bacteria</taxon>
        <taxon>Bacillati</taxon>
        <taxon>Actinomycetota</taxon>
        <taxon>Actinomycetes</taxon>
        <taxon>Micrococcales</taxon>
        <taxon>Cellulomonadaceae</taxon>
        <taxon>Cellulomonas</taxon>
    </lineage>
</organism>
<name>A0ABQ4DRH1_9CELL</name>
<keyword evidence="3" id="KW-1185">Reference proteome</keyword>
<keyword evidence="1" id="KW-0472">Membrane</keyword>
<protein>
    <submittedName>
        <fullName evidence="2">Uncharacterized protein</fullName>
    </submittedName>
</protein>
<evidence type="ECO:0000313" key="2">
    <source>
        <dbReference type="EMBL" id="GIG41953.1"/>
    </source>
</evidence>
<feature type="transmembrane region" description="Helical" evidence="1">
    <location>
        <begin position="26"/>
        <end position="50"/>
    </location>
</feature>
<accession>A0ABQ4DRH1</accession>
<dbReference type="EMBL" id="BONP01000059">
    <property type="protein sequence ID" value="GIG41953.1"/>
    <property type="molecule type" value="Genomic_DNA"/>
</dbReference>
<keyword evidence="1" id="KW-1133">Transmembrane helix</keyword>
<comment type="caution">
    <text evidence="2">The sequence shown here is derived from an EMBL/GenBank/DDBJ whole genome shotgun (WGS) entry which is preliminary data.</text>
</comment>
<gene>
    <name evidence="2" type="ORF">Cph01nite_37150</name>
</gene>
<keyword evidence="1" id="KW-0812">Transmembrane</keyword>
<reference evidence="2 3" key="1">
    <citation type="submission" date="2021-01" db="EMBL/GenBank/DDBJ databases">
        <title>Whole genome shotgun sequence of Cellulomonas phragmiteti NBRC 110785.</title>
        <authorList>
            <person name="Komaki H."/>
            <person name="Tamura T."/>
        </authorList>
    </citation>
    <scope>NUCLEOTIDE SEQUENCE [LARGE SCALE GENOMIC DNA]</scope>
    <source>
        <strain evidence="2 3">NBRC 110785</strain>
    </source>
</reference>